<protein>
    <submittedName>
        <fullName evidence="1">Uncharacterized protein</fullName>
    </submittedName>
</protein>
<dbReference type="EMBL" id="ASGP02000008">
    <property type="protein sequence ID" value="KAH9493522.1"/>
    <property type="molecule type" value="Genomic_DNA"/>
</dbReference>
<reference evidence="1" key="1">
    <citation type="submission" date="2013-05" db="EMBL/GenBank/DDBJ databases">
        <authorList>
            <person name="Yim A.K.Y."/>
            <person name="Chan T.F."/>
            <person name="Ji K.M."/>
            <person name="Liu X.Y."/>
            <person name="Zhou J.W."/>
            <person name="Li R.Q."/>
            <person name="Yang K.Y."/>
            <person name="Li J."/>
            <person name="Li M."/>
            <person name="Law P.T.W."/>
            <person name="Wu Y.L."/>
            <person name="Cai Z.L."/>
            <person name="Qin H."/>
            <person name="Bao Y."/>
            <person name="Leung R.K.K."/>
            <person name="Ng P.K.S."/>
            <person name="Zou J."/>
            <person name="Zhong X.J."/>
            <person name="Ran P.X."/>
            <person name="Zhong N.S."/>
            <person name="Liu Z.G."/>
            <person name="Tsui S.K.W."/>
        </authorList>
    </citation>
    <scope>NUCLEOTIDE SEQUENCE</scope>
    <source>
        <strain evidence="1">Derf</strain>
        <tissue evidence="1">Whole organism</tissue>
    </source>
</reference>
<feature type="non-terminal residue" evidence="1">
    <location>
        <position position="1"/>
    </location>
</feature>
<dbReference type="AlphaFoldDB" id="A0A922HLU6"/>
<evidence type="ECO:0000313" key="1">
    <source>
        <dbReference type="EMBL" id="KAH9493522.1"/>
    </source>
</evidence>
<organism evidence="1 2">
    <name type="scientific">Dermatophagoides farinae</name>
    <name type="common">American house dust mite</name>
    <dbReference type="NCBI Taxonomy" id="6954"/>
    <lineage>
        <taxon>Eukaryota</taxon>
        <taxon>Metazoa</taxon>
        <taxon>Ecdysozoa</taxon>
        <taxon>Arthropoda</taxon>
        <taxon>Chelicerata</taxon>
        <taxon>Arachnida</taxon>
        <taxon>Acari</taxon>
        <taxon>Acariformes</taxon>
        <taxon>Sarcoptiformes</taxon>
        <taxon>Astigmata</taxon>
        <taxon>Psoroptidia</taxon>
        <taxon>Analgoidea</taxon>
        <taxon>Pyroglyphidae</taxon>
        <taxon>Dermatophagoidinae</taxon>
        <taxon>Dermatophagoides</taxon>
    </lineage>
</organism>
<evidence type="ECO:0000313" key="2">
    <source>
        <dbReference type="Proteomes" id="UP000790347"/>
    </source>
</evidence>
<keyword evidence="2" id="KW-1185">Reference proteome</keyword>
<proteinExistence type="predicted"/>
<feature type="non-terminal residue" evidence="1">
    <location>
        <position position="173"/>
    </location>
</feature>
<sequence>LGPVASNDPLLKKNGHYNHRECDAELTKACERITNKVIPAQHCESELGYGYKNVRDGKFLVKLWFKEAEQENENLKNHLSHKDGTFQIQPGVVPGRNDTRVIAPIIRKEIANSQTKGTEKWIQVIEVKKKKTESGKPHYRDMSPLRHVSTCLGQAHAAYCRGKMTDLLWTLWR</sequence>
<reference evidence="1" key="2">
    <citation type="journal article" date="2022" name="Res Sq">
        <title>Comparative Genomics Reveals Insights into the Divergent Evolution of Astigmatic Mites and Household Pest Adaptations.</title>
        <authorList>
            <person name="Xiong Q."/>
            <person name="Wan A.T.-Y."/>
            <person name="Liu X.-Y."/>
            <person name="Fung C.S.-H."/>
            <person name="Xiao X."/>
            <person name="Malainual N."/>
            <person name="Hou J."/>
            <person name="Wang L."/>
            <person name="Wang M."/>
            <person name="Yang K."/>
            <person name="Cui Y."/>
            <person name="Leung E."/>
            <person name="Nong W."/>
            <person name="Shin S.-K."/>
            <person name="Au S."/>
            <person name="Jeong K.Y."/>
            <person name="Chew F.T."/>
            <person name="Hui J."/>
            <person name="Leung T.F."/>
            <person name="Tungtrongchitr A."/>
            <person name="Zhong N."/>
            <person name="Liu Z."/>
            <person name="Tsui S."/>
        </authorList>
    </citation>
    <scope>NUCLEOTIDE SEQUENCE</scope>
    <source>
        <strain evidence="1">Derf</strain>
        <tissue evidence="1">Whole organism</tissue>
    </source>
</reference>
<dbReference type="Proteomes" id="UP000790347">
    <property type="component" value="Unassembled WGS sequence"/>
</dbReference>
<name>A0A922HLU6_DERFA</name>
<accession>A0A922HLU6</accession>
<gene>
    <name evidence="1" type="ORF">DERF_014263</name>
</gene>
<comment type="caution">
    <text evidence="1">The sequence shown here is derived from an EMBL/GenBank/DDBJ whole genome shotgun (WGS) entry which is preliminary data.</text>
</comment>